<keyword evidence="4" id="KW-1185">Reference proteome</keyword>
<reference evidence="3" key="1">
    <citation type="submission" date="2020-12" db="EMBL/GenBank/DDBJ databases">
        <title>Metabolic potential, ecology and presence of endohyphal bacteria is reflected in genomic diversity of Mucoromycotina.</title>
        <authorList>
            <person name="Muszewska A."/>
            <person name="Okrasinska A."/>
            <person name="Steczkiewicz K."/>
            <person name="Drgas O."/>
            <person name="Orlowska M."/>
            <person name="Perlinska-Lenart U."/>
            <person name="Aleksandrzak-Piekarczyk T."/>
            <person name="Szatraj K."/>
            <person name="Zielenkiewicz U."/>
            <person name="Pilsyk S."/>
            <person name="Malc E."/>
            <person name="Mieczkowski P."/>
            <person name="Kruszewska J.S."/>
            <person name="Biernat P."/>
            <person name="Pawlowska J."/>
        </authorList>
    </citation>
    <scope>NUCLEOTIDE SEQUENCE</scope>
    <source>
        <strain evidence="3">WA0000017839</strain>
    </source>
</reference>
<evidence type="ECO:0000256" key="1">
    <source>
        <dbReference type="SAM" id="Phobius"/>
    </source>
</evidence>
<evidence type="ECO:0000313" key="4">
    <source>
        <dbReference type="Proteomes" id="UP000603453"/>
    </source>
</evidence>
<name>A0A8H7QTF6_9FUNG</name>
<keyword evidence="1" id="KW-0812">Transmembrane</keyword>
<dbReference type="Proteomes" id="UP000603453">
    <property type="component" value="Unassembled WGS sequence"/>
</dbReference>
<sequence length="508" mass="58467">MSLPIPKLLGSTIVLSLLPCAYAFTSAIKESTLLLSHVMKGTLVIWSIIEILFYIYYLHARKRLQQTNKPHKPLNQTERASLFWNCVQTIDNVATWSEGWFYYKKDHSHPQFKEIQRENLALWFAWAFWHENLEVVRKDEAWSNEIEWMLDSAEDWFKVKFPKGQNKELQCIRLNLDPVHACHRPLIVYVGLYVLTMLFNMIFLQWMLAFTAYDTTLSGVVWGGILGHLHYAIQYTKALLFKSEEAPDKKDLLPRAISYFYRGSSSNNKTPLVFLHGIGAGVVCYAELIHQLVSLDRPIFLVELPYVAMRMVDYVPSAAETVDEIQSMLKSFGYDKAVYISHSMGTGASSWVMNMAPETIAGLVMIDPICFLLHYHNVAFNFVHRIPKTFIEYIMHYGAARELYISNYISRHFQWFETIYFSQPSNCAQLPVLPSPLDTQGPLANATVFLSEKDGIVGSSVVHNYLLERGVDARIMEGLEHAMFLSSRYWKKTISNQIDTIARKADIK</sequence>
<keyword evidence="1" id="KW-0472">Membrane</keyword>
<dbReference type="OrthoDB" id="6431331at2759"/>
<feature type="transmembrane region" description="Helical" evidence="1">
    <location>
        <begin position="215"/>
        <end position="233"/>
    </location>
</feature>
<evidence type="ECO:0000256" key="2">
    <source>
        <dbReference type="SAM" id="SignalP"/>
    </source>
</evidence>
<dbReference type="PANTHER" id="PTHR37471">
    <property type="entry name" value="UNNAMED PRODUCT"/>
    <property type="match status" value="1"/>
</dbReference>
<keyword evidence="1" id="KW-1133">Transmembrane helix</keyword>
<evidence type="ECO:0008006" key="5">
    <source>
        <dbReference type="Google" id="ProtNLM"/>
    </source>
</evidence>
<dbReference type="AlphaFoldDB" id="A0A8H7QTF6"/>
<gene>
    <name evidence="3" type="ORF">INT47_003017</name>
</gene>
<feature type="signal peptide" evidence="2">
    <location>
        <begin position="1"/>
        <end position="23"/>
    </location>
</feature>
<dbReference type="EMBL" id="JAEPRD010000113">
    <property type="protein sequence ID" value="KAG2198304.1"/>
    <property type="molecule type" value="Genomic_DNA"/>
</dbReference>
<feature type="chain" id="PRO_5034233774" description="AB hydrolase-1 domain-containing protein" evidence="2">
    <location>
        <begin position="24"/>
        <end position="508"/>
    </location>
</feature>
<feature type="transmembrane region" description="Helical" evidence="1">
    <location>
        <begin position="33"/>
        <end position="57"/>
    </location>
</feature>
<keyword evidence="2" id="KW-0732">Signal</keyword>
<proteinExistence type="predicted"/>
<accession>A0A8H7QTF6</accession>
<comment type="caution">
    <text evidence="3">The sequence shown here is derived from an EMBL/GenBank/DDBJ whole genome shotgun (WGS) entry which is preliminary data.</text>
</comment>
<organism evidence="3 4">
    <name type="scientific">Mucor saturninus</name>
    <dbReference type="NCBI Taxonomy" id="64648"/>
    <lineage>
        <taxon>Eukaryota</taxon>
        <taxon>Fungi</taxon>
        <taxon>Fungi incertae sedis</taxon>
        <taxon>Mucoromycota</taxon>
        <taxon>Mucoromycotina</taxon>
        <taxon>Mucoromycetes</taxon>
        <taxon>Mucorales</taxon>
        <taxon>Mucorineae</taxon>
        <taxon>Mucoraceae</taxon>
        <taxon>Mucor</taxon>
    </lineage>
</organism>
<dbReference type="Gene3D" id="3.40.50.1820">
    <property type="entry name" value="alpha/beta hydrolase"/>
    <property type="match status" value="1"/>
</dbReference>
<evidence type="ECO:0000313" key="3">
    <source>
        <dbReference type="EMBL" id="KAG2198304.1"/>
    </source>
</evidence>
<dbReference type="PANTHER" id="PTHR37471:SF1">
    <property type="entry name" value="AB HYDROLASE-1 DOMAIN-CONTAINING PROTEIN"/>
    <property type="match status" value="1"/>
</dbReference>
<dbReference type="SUPFAM" id="SSF53474">
    <property type="entry name" value="alpha/beta-Hydrolases"/>
    <property type="match status" value="1"/>
</dbReference>
<feature type="transmembrane region" description="Helical" evidence="1">
    <location>
        <begin position="186"/>
        <end position="209"/>
    </location>
</feature>
<protein>
    <recommendedName>
        <fullName evidence="5">AB hydrolase-1 domain-containing protein</fullName>
    </recommendedName>
</protein>
<dbReference type="InterPro" id="IPR029058">
    <property type="entry name" value="AB_hydrolase_fold"/>
</dbReference>